<accession>A0ABR0SPH0</accession>
<evidence type="ECO:0000256" key="1">
    <source>
        <dbReference type="SAM" id="MobiDB-lite"/>
    </source>
</evidence>
<feature type="region of interest" description="Disordered" evidence="1">
    <location>
        <begin position="1"/>
        <end position="29"/>
    </location>
</feature>
<evidence type="ECO:0000313" key="3">
    <source>
        <dbReference type="Proteomes" id="UP001338125"/>
    </source>
</evidence>
<proteinExistence type="predicted"/>
<evidence type="ECO:0000313" key="2">
    <source>
        <dbReference type="EMBL" id="KAK5994078.1"/>
    </source>
</evidence>
<comment type="caution">
    <text evidence="2">The sequence shown here is derived from an EMBL/GenBank/DDBJ whole genome shotgun (WGS) entry which is preliminary data.</text>
</comment>
<dbReference type="EMBL" id="JAVFKD010000012">
    <property type="protein sequence ID" value="KAK5994078.1"/>
    <property type="molecule type" value="Genomic_DNA"/>
</dbReference>
<reference evidence="2 3" key="1">
    <citation type="submission" date="2024-01" db="EMBL/GenBank/DDBJ databases">
        <title>Complete genome of Cladobotryum mycophilum ATHUM6906.</title>
        <authorList>
            <person name="Christinaki A.C."/>
            <person name="Myridakis A.I."/>
            <person name="Kouvelis V.N."/>
        </authorList>
    </citation>
    <scope>NUCLEOTIDE SEQUENCE [LARGE SCALE GENOMIC DNA]</scope>
    <source>
        <strain evidence="2 3">ATHUM6906</strain>
    </source>
</reference>
<name>A0ABR0SPH0_9HYPO</name>
<sequence length="103" mass="11131">MTKGAMRGRAGGSGGRSGRGGAPRGQKASVHHCHIYNTKMSVNTTYQTNFSNMSTASTVIVGSEENGTEGAKMAEPPVKKEKALQRRVRERQVNYYLRPTTSA</sequence>
<protein>
    <submittedName>
        <fullName evidence="2">Uncharacterized protein</fullName>
    </submittedName>
</protein>
<organism evidence="2 3">
    <name type="scientific">Cladobotryum mycophilum</name>
    <dbReference type="NCBI Taxonomy" id="491253"/>
    <lineage>
        <taxon>Eukaryota</taxon>
        <taxon>Fungi</taxon>
        <taxon>Dikarya</taxon>
        <taxon>Ascomycota</taxon>
        <taxon>Pezizomycotina</taxon>
        <taxon>Sordariomycetes</taxon>
        <taxon>Hypocreomycetidae</taxon>
        <taxon>Hypocreales</taxon>
        <taxon>Hypocreaceae</taxon>
        <taxon>Cladobotryum</taxon>
    </lineage>
</organism>
<feature type="compositionally biased region" description="Gly residues" evidence="1">
    <location>
        <begin position="9"/>
        <end position="23"/>
    </location>
</feature>
<keyword evidence="3" id="KW-1185">Reference proteome</keyword>
<gene>
    <name evidence="2" type="ORF">PT974_07518</name>
</gene>
<dbReference type="Proteomes" id="UP001338125">
    <property type="component" value="Unassembled WGS sequence"/>
</dbReference>